<protein>
    <submittedName>
        <fullName evidence="1">Uncharacterized protein</fullName>
    </submittedName>
</protein>
<sequence length="534" mass="60594">MLELPVDQLLQSLGTCEALDPVFTGFDESLPFVPATVASVPGPVSSTPYLDSLPILPQITSFNGADMEWLCIYANEERSDESPVRKPVSIAPKPSTSPTTTETLDLSPGCGQKKRKRFDDEGREKVKNVRKSGACFRCKVYKLSCDEKLPCTSCVKVKGSQKVYRGPCIRLNISEVHAFRAGDGDNGTTSAVLPVYNWPQGGKAQTIKLQWPFRATVNTPTFIIKCEEFQPDKQPLDEEYTANGVVCKVTFPPWACKDTDEARKEVERFVKASQSLLEDEIQETLKDPILRLTWTEAIRYRDKYGSKLIAGALQIYAGAMINSKYPSSVEPNVFGVADQEHTPYFFHKIPLPPQLTYQIQTLVGLVMTDIQKELLKDLKKRVFSKDRLRTWYELFLVIFLLLSTIEWVYQVQIRFVKAKEGVSTRNQINLSYVTRYMIDQWEASAMNLIGHFRCVMNGDVPFAQAWDDGAENPQRTGLDVEAIAYIRNIKHETEGRRDELRKLREEPGDFKFEKPLSAICQLFLPEEEKESSVR</sequence>
<dbReference type="EMBL" id="CP090033">
    <property type="protein sequence ID" value="UPK95160.1"/>
    <property type="molecule type" value="Genomic_DNA"/>
</dbReference>
<evidence type="ECO:0000313" key="1">
    <source>
        <dbReference type="EMBL" id="UPK95160.1"/>
    </source>
</evidence>
<evidence type="ECO:0000313" key="2">
    <source>
        <dbReference type="Proteomes" id="UP000830768"/>
    </source>
</evidence>
<gene>
    <name evidence="1" type="ORF">LCI18_006095</name>
</gene>
<keyword evidence="2" id="KW-1185">Reference proteome</keyword>
<organism evidence="1 2">
    <name type="scientific">Fusarium solani subsp. cucurbitae</name>
    <name type="common">Neocosmosporum cucurbitae</name>
    <dbReference type="NCBI Taxonomy" id="2747967"/>
    <lineage>
        <taxon>Eukaryota</taxon>
        <taxon>Fungi</taxon>
        <taxon>Dikarya</taxon>
        <taxon>Ascomycota</taxon>
        <taxon>Pezizomycotina</taxon>
        <taxon>Sordariomycetes</taxon>
        <taxon>Hypocreomycetidae</taxon>
        <taxon>Hypocreales</taxon>
        <taxon>Nectriaceae</taxon>
        <taxon>Fusarium</taxon>
        <taxon>Fusarium solani species complex</taxon>
    </lineage>
</organism>
<accession>A0ACD3Z1T1</accession>
<reference evidence="1" key="1">
    <citation type="submission" date="2021-11" db="EMBL/GenBank/DDBJ databases">
        <title>Fusarium solani-melongenae Genome sequencing and assembly.</title>
        <authorList>
            <person name="Xie S."/>
            <person name="Huang L."/>
            <person name="Zhang X."/>
        </authorList>
    </citation>
    <scope>NUCLEOTIDE SEQUENCE</scope>
    <source>
        <strain evidence="1">CRI 24-3</strain>
    </source>
</reference>
<proteinExistence type="predicted"/>
<dbReference type="Proteomes" id="UP000830768">
    <property type="component" value="Chromosome 4"/>
</dbReference>
<name>A0ACD3Z1T1_FUSSC</name>